<keyword evidence="2" id="KW-0378">Hydrolase</keyword>
<dbReference type="SMART" id="SM00849">
    <property type="entry name" value="Lactamase_B"/>
    <property type="match status" value="1"/>
</dbReference>
<protein>
    <submittedName>
        <fullName evidence="2">MBL-fold metallo-hydrolase superfamily</fullName>
    </submittedName>
</protein>
<proteinExistence type="predicted"/>
<dbReference type="EMBL" id="UOFH01000345">
    <property type="protein sequence ID" value="VAW66472.1"/>
    <property type="molecule type" value="Genomic_DNA"/>
</dbReference>
<dbReference type="PANTHER" id="PTHR42951">
    <property type="entry name" value="METALLO-BETA-LACTAMASE DOMAIN-CONTAINING"/>
    <property type="match status" value="1"/>
</dbReference>
<dbReference type="PANTHER" id="PTHR42951:SF4">
    <property type="entry name" value="ACYL-COENZYME A THIOESTERASE MBLAC2"/>
    <property type="match status" value="1"/>
</dbReference>
<organism evidence="2">
    <name type="scientific">hydrothermal vent metagenome</name>
    <dbReference type="NCBI Taxonomy" id="652676"/>
    <lineage>
        <taxon>unclassified sequences</taxon>
        <taxon>metagenomes</taxon>
        <taxon>ecological metagenomes</taxon>
    </lineage>
</organism>
<sequence>MFFWKKILHIFLWLSLASASVVSAEKAGDSFDKVEIKTIKLGHGIYMLMGSGGNIGVSVGDDGVFMIDDQFAPLAPKIKAAIAELSKKPVKFMINTHWHYDHVGGNESLAKDGVIIVAHNNVRKRMSKDGFIKAFNKKVPASPAVALPIITFSDEVTFHLNSLDIEVVHKSNAHTDGDSLVIFKSANVIHMGDTFFNGLYPFIDVSSEGSINGMIKAADYVLSIADDKTKIIPGHGPLGDKKSLKSYRDMLVTVRDRMQKLMDEGKSLEQIIALKPNADFDKIWGQAFLKPDVFLKILNSAMP</sequence>
<evidence type="ECO:0000259" key="1">
    <source>
        <dbReference type="SMART" id="SM00849"/>
    </source>
</evidence>
<dbReference type="AlphaFoldDB" id="A0A3B0XTE4"/>
<evidence type="ECO:0000313" key="2">
    <source>
        <dbReference type="EMBL" id="VAW66472.1"/>
    </source>
</evidence>
<dbReference type="InterPro" id="IPR001279">
    <property type="entry name" value="Metallo-B-lactamas"/>
</dbReference>
<dbReference type="Pfam" id="PF00753">
    <property type="entry name" value="Lactamase_B"/>
    <property type="match status" value="1"/>
</dbReference>
<reference evidence="2" key="1">
    <citation type="submission" date="2018-06" db="EMBL/GenBank/DDBJ databases">
        <authorList>
            <person name="Zhirakovskaya E."/>
        </authorList>
    </citation>
    <scope>NUCLEOTIDE SEQUENCE</scope>
</reference>
<feature type="domain" description="Metallo-beta-lactamase" evidence="1">
    <location>
        <begin position="52"/>
        <end position="235"/>
    </location>
</feature>
<dbReference type="CDD" id="cd16282">
    <property type="entry name" value="metallo-hydrolase-like_MBL-fold"/>
    <property type="match status" value="1"/>
</dbReference>
<dbReference type="InterPro" id="IPR050855">
    <property type="entry name" value="NDM-1-like"/>
</dbReference>
<accession>A0A3B0XTE4</accession>
<name>A0A3B0XTE4_9ZZZZ</name>
<dbReference type="GO" id="GO:0016787">
    <property type="term" value="F:hydrolase activity"/>
    <property type="evidence" value="ECO:0007669"/>
    <property type="project" value="UniProtKB-KW"/>
</dbReference>
<dbReference type="Gene3D" id="3.60.15.10">
    <property type="entry name" value="Ribonuclease Z/Hydroxyacylglutathione hydrolase-like"/>
    <property type="match status" value="1"/>
</dbReference>
<dbReference type="SUPFAM" id="SSF56281">
    <property type="entry name" value="Metallo-hydrolase/oxidoreductase"/>
    <property type="match status" value="1"/>
</dbReference>
<gene>
    <name evidence="2" type="ORF">MNBD_GAMMA08-1801</name>
</gene>
<dbReference type="InterPro" id="IPR036866">
    <property type="entry name" value="RibonucZ/Hydroxyglut_hydro"/>
</dbReference>